<feature type="region of interest" description="Disordered" evidence="1">
    <location>
        <begin position="15"/>
        <end position="35"/>
    </location>
</feature>
<feature type="region of interest" description="Disordered" evidence="1">
    <location>
        <begin position="258"/>
        <end position="333"/>
    </location>
</feature>
<dbReference type="Gene3D" id="3.30.70.100">
    <property type="match status" value="1"/>
</dbReference>
<feature type="region of interest" description="Disordered" evidence="1">
    <location>
        <begin position="217"/>
        <end position="242"/>
    </location>
</feature>
<gene>
    <name evidence="3" type="ORF">Ddye_008013</name>
</gene>
<protein>
    <recommendedName>
        <fullName evidence="2">HMA domain-containing protein</fullName>
    </recommendedName>
</protein>
<feature type="domain" description="HMA" evidence="2">
    <location>
        <begin position="42"/>
        <end position="108"/>
    </location>
</feature>
<dbReference type="InterPro" id="IPR044594">
    <property type="entry name" value="HIPP01/3/5/6"/>
</dbReference>
<dbReference type="AlphaFoldDB" id="A0AAD9X8K7"/>
<sequence>MILICRDTEVLLPGQTSSRVTPAEKDGRGSKGQKASQTRRVYELVTFILIMHTYGYVNEVEQYVREINGVVSVKSDINSNKLEVKGKVNPAKIQKMVKRKTKTKVKLIFPSPEIDGYGDENECPEEKLEEKTRPDDTANKKSEESVKVLKIKLCCDSCNQKLQKILKVKRLEMVAMDTEKDLVSVTGIVNMIELRSYIKGVLKKDFEVVVLAKKDTVSTEKKGRESGATGKKDKDTGVVDKKRKEVGAAEMIMREKETEPTYKKIKGIDAGAMHKKEENVKTTENRDKHSEPKGSAGVDNKSENKGNGVNQKIDGHRKIEEASSDGSSRGNNQEEGIVATMRTIPPCYHRSVDNVYDYNSLDCFVHSRPVYYSNGYDMFSDENPHSYCTIM</sequence>
<dbReference type="PROSITE" id="PS50846">
    <property type="entry name" value="HMA_2"/>
    <property type="match status" value="1"/>
</dbReference>
<reference evidence="3" key="1">
    <citation type="journal article" date="2023" name="Plant J.">
        <title>Genome sequences and population genomics provide insights into the demographic history, inbreeding, and mutation load of two 'living fossil' tree species of Dipteronia.</title>
        <authorList>
            <person name="Feng Y."/>
            <person name="Comes H.P."/>
            <person name="Chen J."/>
            <person name="Zhu S."/>
            <person name="Lu R."/>
            <person name="Zhang X."/>
            <person name="Li P."/>
            <person name="Qiu J."/>
            <person name="Olsen K.M."/>
            <person name="Qiu Y."/>
        </authorList>
    </citation>
    <scope>NUCLEOTIDE SEQUENCE</scope>
    <source>
        <strain evidence="3">KIB01</strain>
    </source>
</reference>
<dbReference type="EMBL" id="JANJYI010000003">
    <property type="protein sequence ID" value="KAK2654961.1"/>
    <property type="molecule type" value="Genomic_DNA"/>
</dbReference>
<dbReference type="GO" id="GO:0046872">
    <property type="term" value="F:metal ion binding"/>
    <property type="evidence" value="ECO:0007669"/>
    <property type="project" value="InterPro"/>
</dbReference>
<dbReference type="PANTHER" id="PTHR46413">
    <property type="entry name" value="HEAVY METAL-ASSOCIATED ISOPRENYLATED PLANT PROTEIN 6"/>
    <property type="match status" value="1"/>
</dbReference>
<feature type="compositionally biased region" description="Basic and acidic residues" evidence="1">
    <location>
        <begin position="124"/>
        <end position="141"/>
    </location>
</feature>
<feature type="region of interest" description="Disordered" evidence="1">
    <location>
        <begin position="119"/>
        <end position="141"/>
    </location>
</feature>
<evidence type="ECO:0000256" key="1">
    <source>
        <dbReference type="SAM" id="MobiDB-lite"/>
    </source>
</evidence>
<proteinExistence type="predicted"/>
<dbReference type="InterPro" id="IPR006121">
    <property type="entry name" value="HMA_dom"/>
</dbReference>
<evidence type="ECO:0000259" key="2">
    <source>
        <dbReference type="PROSITE" id="PS50846"/>
    </source>
</evidence>
<keyword evidence="4" id="KW-1185">Reference proteome</keyword>
<dbReference type="InterPro" id="IPR036163">
    <property type="entry name" value="HMA_dom_sf"/>
</dbReference>
<dbReference type="SUPFAM" id="SSF55008">
    <property type="entry name" value="HMA, heavy metal-associated domain"/>
    <property type="match status" value="1"/>
</dbReference>
<dbReference type="PANTHER" id="PTHR46413:SF1">
    <property type="entry name" value="HEAVY METAL-ASSOCIATED ISOPRENYLATED PLANT PROTEIN 6"/>
    <property type="match status" value="1"/>
</dbReference>
<organism evidence="3 4">
    <name type="scientific">Dipteronia dyeriana</name>
    <dbReference type="NCBI Taxonomy" id="168575"/>
    <lineage>
        <taxon>Eukaryota</taxon>
        <taxon>Viridiplantae</taxon>
        <taxon>Streptophyta</taxon>
        <taxon>Embryophyta</taxon>
        <taxon>Tracheophyta</taxon>
        <taxon>Spermatophyta</taxon>
        <taxon>Magnoliopsida</taxon>
        <taxon>eudicotyledons</taxon>
        <taxon>Gunneridae</taxon>
        <taxon>Pentapetalae</taxon>
        <taxon>rosids</taxon>
        <taxon>malvids</taxon>
        <taxon>Sapindales</taxon>
        <taxon>Sapindaceae</taxon>
        <taxon>Hippocastanoideae</taxon>
        <taxon>Acereae</taxon>
        <taxon>Dipteronia</taxon>
    </lineage>
</organism>
<comment type="caution">
    <text evidence="3">The sequence shown here is derived from an EMBL/GenBank/DDBJ whole genome shotgun (WGS) entry which is preliminary data.</text>
</comment>
<dbReference type="Proteomes" id="UP001280121">
    <property type="component" value="Unassembled WGS sequence"/>
</dbReference>
<evidence type="ECO:0000313" key="3">
    <source>
        <dbReference type="EMBL" id="KAK2654961.1"/>
    </source>
</evidence>
<feature type="compositionally biased region" description="Polar residues" evidence="1">
    <location>
        <begin position="324"/>
        <end position="333"/>
    </location>
</feature>
<name>A0AAD9X8K7_9ROSI</name>
<evidence type="ECO:0000313" key="4">
    <source>
        <dbReference type="Proteomes" id="UP001280121"/>
    </source>
</evidence>
<accession>A0AAD9X8K7</accession>
<feature type="compositionally biased region" description="Basic and acidic residues" evidence="1">
    <location>
        <begin position="272"/>
        <end position="292"/>
    </location>
</feature>